<feature type="non-terminal residue" evidence="10">
    <location>
        <position position="801"/>
    </location>
</feature>
<evidence type="ECO:0000256" key="2">
    <source>
        <dbReference type="ARBA" id="ARBA00022692"/>
    </source>
</evidence>
<feature type="transmembrane region" description="Helical" evidence="7">
    <location>
        <begin position="78"/>
        <end position="99"/>
    </location>
</feature>
<evidence type="ECO:0000256" key="5">
    <source>
        <dbReference type="ARBA" id="ARBA00023136"/>
    </source>
</evidence>
<keyword evidence="2 6" id="KW-0812">Transmembrane</keyword>
<dbReference type="Proteomes" id="UP000243579">
    <property type="component" value="Unassembled WGS sequence"/>
</dbReference>
<dbReference type="OrthoDB" id="5353557at2759"/>
<dbReference type="SUPFAM" id="SSF54631">
    <property type="entry name" value="CBS-domain pair"/>
    <property type="match status" value="1"/>
</dbReference>
<evidence type="ECO:0000259" key="9">
    <source>
        <dbReference type="PROSITE" id="PS51846"/>
    </source>
</evidence>
<feature type="transmembrane region" description="Helical" evidence="7">
    <location>
        <begin position="12"/>
        <end position="35"/>
    </location>
</feature>
<proteinExistence type="predicted"/>
<keyword evidence="5 6" id="KW-0472">Membrane</keyword>
<dbReference type="FunFam" id="3.10.580.10:FF:000006">
    <property type="entry name" value="DUF21 and CBS domain protein"/>
    <property type="match status" value="1"/>
</dbReference>
<feature type="transmembrane region" description="Helical" evidence="7">
    <location>
        <begin position="660"/>
        <end position="682"/>
    </location>
</feature>
<dbReference type="Gene3D" id="3.10.580.10">
    <property type="entry name" value="CBS-domain"/>
    <property type="match status" value="1"/>
</dbReference>
<feature type="domain" description="CNNM transmembrane" evidence="9">
    <location>
        <begin position="7"/>
        <end position="194"/>
    </location>
</feature>
<keyword evidence="3" id="KW-0677">Repeat</keyword>
<evidence type="ECO:0000256" key="7">
    <source>
        <dbReference type="SAM" id="Phobius"/>
    </source>
</evidence>
<feature type="transmembrane region" description="Helical" evidence="7">
    <location>
        <begin position="134"/>
        <end position="153"/>
    </location>
</feature>
<reference evidence="10 11" key="1">
    <citation type="journal article" date="2014" name="Genome Biol. Evol.">
        <title>The secreted proteins of Achlya hypogyna and Thraustotheca clavata identify the ancestral oomycete secretome and reveal gene acquisitions by horizontal gene transfer.</title>
        <authorList>
            <person name="Misner I."/>
            <person name="Blouin N."/>
            <person name="Leonard G."/>
            <person name="Richards T.A."/>
            <person name="Lane C.E."/>
        </authorList>
    </citation>
    <scope>NUCLEOTIDE SEQUENCE [LARGE SCALE GENOMIC DNA]</scope>
    <source>
        <strain evidence="10 11">ATCC 48635</strain>
    </source>
</reference>
<protein>
    <recommendedName>
        <fullName evidence="12">CNNM transmembrane domain-containing protein</fullName>
    </recommendedName>
</protein>
<organism evidence="10 11">
    <name type="scientific">Achlya hypogyna</name>
    <name type="common">Oomycete</name>
    <name type="synonym">Protoachlya hypogyna</name>
    <dbReference type="NCBI Taxonomy" id="1202772"/>
    <lineage>
        <taxon>Eukaryota</taxon>
        <taxon>Sar</taxon>
        <taxon>Stramenopiles</taxon>
        <taxon>Oomycota</taxon>
        <taxon>Saprolegniomycetes</taxon>
        <taxon>Saprolegniales</taxon>
        <taxon>Achlyaceae</taxon>
        <taxon>Achlya</taxon>
    </lineage>
</organism>
<dbReference type="PANTHER" id="PTHR12064">
    <property type="entry name" value="METAL TRANSPORTER CNNM"/>
    <property type="match status" value="1"/>
</dbReference>
<dbReference type="EMBL" id="JNBR01000590">
    <property type="protein sequence ID" value="OQR90695.1"/>
    <property type="molecule type" value="Genomic_DNA"/>
</dbReference>
<dbReference type="AlphaFoldDB" id="A0A1V9YY94"/>
<dbReference type="Pfam" id="PF01595">
    <property type="entry name" value="CNNM"/>
    <property type="match status" value="2"/>
</dbReference>
<accession>A0A1V9YY94</accession>
<dbReference type="InterPro" id="IPR000644">
    <property type="entry name" value="CBS_dom"/>
</dbReference>
<evidence type="ECO:0000256" key="3">
    <source>
        <dbReference type="ARBA" id="ARBA00022737"/>
    </source>
</evidence>
<evidence type="ECO:0000256" key="1">
    <source>
        <dbReference type="ARBA" id="ARBA00004141"/>
    </source>
</evidence>
<feature type="domain" description="Cyclic nucleotide-binding" evidence="8">
    <location>
        <begin position="432"/>
        <end position="522"/>
    </location>
</feature>
<evidence type="ECO:0000259" key="8">
    <source>
        <dbReference type="PROSITE" id="PS50042"/>
    </source>
</evidence>
<comment type="subcellular location">
    <subcellularLocation>
        <location evidence="1">Membrane</location>
        <topology evidence="1">Multi-pass membrane protein</topology>
    </subcellularLocation>
</comment>
<dbReference type="InterPro" id="IPR002550">
    <property type="entry name" value="CNNM"/>
</dbReference>
<evidence type="ECO:0000256" key="4">
    <source>
        <dbReference type="ARBA" id="ARBA00022989"/>
    </source>
</evidence>
<comment type="caution">
    <text evidence="10">The sequence shown here is derived from an EMBL/GenBank/DDBJ whole genome shotgun (WGS) entry which is preliminary data.</text>
</comment>
<dbReference type="Pfam" id="PF00571">
    <property type="entry name" value="CBS"/>
    <property type="match status" value="1"/>
</dbReference>
<feature type="transmembrane region" description="Helical" evidence="7">
    <location>
        <begin position="105"/>
        <end position="122"/>
    </location>
</feature>
<dbReference type="STRING" id="1202772.A0A1V9YY94"/>
<evidence type="ECO:0000313" key="10">
    <source>
        <dbReference type="EMBL" id="OQR90695.1"/>
    </source>
</evidence>
<dbReference type="PROSITE" id="PS51846">
    <property type="entry name" value="CNNM"/>
    <property type="match status" value="2"/>
</dbReference>
<dbReference type="InterPro" id="IPR044751">
    <property type="entry name" value="Ion_transp-like_CBS"/>
</dbReference>
<evidence type="ECO:0000256" key="6">
    <source>
        <dbReference type="PROSITE-ProRule" id="PRU01193"/>
    </source>
</evidence>
<dbReference type="PROSITE" id="PS50042">
    <property type="entry name" value="CNMP_BINDING_3"/>
    <property type="match status" value="1"/>
</dbReference>
<dbReference type="GO" id="GO:0010960">
    <property type="term" value="P:magnesium ion homeostasis"/>
    <property type="evidence" value="ECO:0007669"/>
    <property type="project" value="InterPro"/>
</dbReference>
<gene>
    <name evidence="10" type="ORF">ACHHYP_05317</name>
</gene>
<feature type="transmembrane region" description="Helical" evidence="7">
    <location>
        <begin position="688"/>
        <end position="706"/>
    </location>
</feature>
<sequence>MDFTDTSPDEWVARIAGMLLLVALSALFSGLTLGLMSLDKIGLEVVIGAGEDAAATEQEKKLADAAKKIAPIRKDGNLLLTTLLLGNVAVNSLLSILMADLTSGMLGFVVSTAVIVLFGEVIPQAACSRHALVIGAKSVPIVKCIIVLFYVFAKPVSLLLDAFLGQDVGTIFTKKELWKMLDIHVKQEMIDDEESWIMYGALHYKSQTVAAILTPMRDVYMLPATAKLSRDTVREIYSKGFSRIPVYATSRNNVIGLLFTKDLVFIDPDEAISVQHFVHIFGRGVHRVWPDTNLGDLLKAFKMGHSRLALVQDVNNKGDGDPFLEAIGVVSLEDVIEEILQDTFRTEGDVTGRCSIIAQQCHGCAIGGRRKQTAVRHVDHSAMRFLGVASDDDDMYLTTEEARDLAVHLVAHQPVFQMRKTGGKSFFPLVAYGRETPNGPRIYSQAHVANHCVIVMEGSVKVTTGRFGLVSERGVWSVLGAESLVVPANTHVPDFSAFVSNKFGKILCVQISHVDFQQMLHPISLCRTKPQRSATVSERSPPKRFDVPKLAHSLSDHVRPAAERDEAKERLLFDDRSGSSLGEDSSSNWGALEWTLRISAVVILTVLAALFSGLTLGYMSLDKNGLQIIIDAGEDPNATDEEKKNAEYARKIKPLRSDGHLLLTTLLYGNVSINSIMAIAMADMTTGLIGFFVTTVILVIFGELIPQALCSRHALAIGGRSVPIVKFFLFAFYVAAKPVAMVLDFFLGYEIGATFTKLELTKMLEIHVKQQMLDADETDIMKGALYFKRKPVASVMTPIEN</sequence>
<evidence type="ECO:0008006" key="12">
    <source>
        <dbReference type="Google" id="ProtNLM"/>
    </source>
</evidence>
<feature type="transmembrane region" description="Helical" evidence="7">
    <location>
        <begin position="727"/>
        <end position="749"/>
    </location>
</feature>
<dbReference type="GO" id="GO:0016020">
    <property type="term" value="C:membrane"/>
    <property type="evidence" value="ECO:0007669"/>
    <property type="project" value="UniProtKB-SubCell"/>
</dbReference>
<dbReference type="InterPro" id="IPR046342">
    <property type="entry name" value="CBS_dom_sf"/>
</dbReference>
<feature type="domain" description="CNNM transmembrane" evidence="9">
    <location>
        <begin position="590"/>
        <end position="777"/>
    </location>
</feature>
<keyword evidence="4 6" id="KW-1133">Transmembrane helix</keyword>
<dbReference type="CDD" id="cd04590">
    <property type="entry name" value="CBS_pair_CorC_HlyC_assoc"/>
    <property type="match status" value="1"/>
</dbReference>
<keyword evidence="11" id="KW-1185">Reference proteome</keyword>
<dbReference type="InterPro" id="IPR000595">
    <property type="entry name" value="cNMP-bd_dom"/>
</dbReference>
<dbReference type="PANTHER" id="PTHR12064:SF94">
    <property type="entry name" value="UNEXTENDED PROTEIN"/>
    <property type="match status" value="1"/>
</dbReference>
<dbReference type="InterPro" id="IPR045095">
    <property type="entry name" value="ACDP"/>
</dbReference>
<feature type="transmembrane region" description="Helical" evidence="7">
    <location>
        <begin position="594"/>
        <end position="618"/>
    </location>
</feature>
<name>A0A1V9YY94_ACHHY</name>
<evidence type="ECO:0000313" key="11">
    <source>
        <dbReference type="Proteomes" id="UP000243579"/>
    </source>
</evidence>